<keyword evidence="3" id="KW-1185">Reference proteome</keyword>
<evidence type="ECO:0000313" key="3">
    <source>
        <dbReference type="Proteomes" id="UP000019028"/>
    </source>
</evidence>
<reference evidence="2 3" key="1">
    <citation type="journal article" date="2014" name="Genome Biol. Evol.">
        <title>Genome degeneration and adaptation in a nascent stage of symbiosis.</title>
        <authorList>
            <person name="Oakeson K.F."/>
            <person name="Gil R."/>
            <person name="Clayton A.L."/>
            <person name="Dunn D.M."/>
            <person name="von Niederhausern A.C."/>
            <person name="Hamil C."/>
            <person name="Aoyagi A."/>
            <person name="Duval B."/>
            <person name="Baca A."/>
            <person name="Silva F.J."/>
            <person name="Vallier A."/>
            <person name="Jackson D.G."/>
            <person name="Latorre A."/>
            <person name="Weiss R.B."/>
            <person name="Heddi A."/>
            <person name="Moya A."/>
            <person name="Dale C."/>
        </authorList>
    </citation>
    <scope>NUCLEOTIDE SEQUENCE [LARGE SCALE GENOMIC DNA]</scope>
    <source>
        <strain evidence="2 3">HS1</strain>
    </source>
</reference>
<dbReference type="AlphaFoldDB" id="W0HWM3"/>
<organism evidence="2 3">
    <name type="scientific">Sodalis praecaptivus</name>
    <dbReference type="NCBI Taxonomy" id="1239307"/>
    <lineage>
        <taxon>Bacteria</taxon>
        <taxon>Pseudomonadati</taxon>
        <taxon>Pseudomonadota</taxon>
        <taxon>Gammaproteobacteria</taxon>
        <taxon>Enterobacterales</taxon>
        <taxon>Bruguierivoracaceae</taxon>
        <taxon>Sodalis</taxon>
    </lineage>
</organism>
<name>W0HWM3_9GAMM</name>
<accession>W0HWM3</accession>
<proteinExistence type="predicted"/>
<evidence type="ECO:0000256" key="1">
    <source>
        <dbReference type="SAM" id="MobiDB-lite"/>
    </source>
</evidence>
<dbReference type="EMBL" id="CP006569">
    <property type="protein sequence ID" value="AHF76600.1"/>
    <property type="molecule type" value="Genomic_DNA"/>
</dbReference>
<dbReference type="Proteomes" id="UP000019028">
    <property type="component" value="Chromosome"/>
</dbReference>
<dbReference type="KEGG" id="sod:Sant_1542"/>
<protein>
    <submittedName>
        <fullName evidence="2">Uncharacterized protein</fullName>
    </submittedName>
</protein>
<evidence type="ECO:0000313" key="2">
    <source>
        <dbReference type="EMBL" id="AHF76600.1"/>
    </source>
</evidence>
<feature type="region of interest" description="Disordered" evidence="1">
    <location>
        <begin position="1"/>
        <end position="21"/>
    </location>
</feature>
<dbReference type="HOGENOM" id="CLU_2398017_0_0_6"/>
<sequence>MMALVKVTQADGGPPAPTATGDVAPSISRGYHLKKFLSYPAWPPIARVTDVRCRRRQAGCACPRPYAFCDGAAPCGRRAGNGFMPIITLVRMQ</sequence>
<gene>
    <name evidence="2" type="ORF">Sant_1542</name>
</gene>